<keyword evidence="5" id="KW-0472">Membrane</keyword>
<keyword evidence="4" id="KW-1133">Transmembrane helix</keyword>
<dbReference type="AlphaFoldDB" id="A0A7S0HWA5"/>
<evidence type="ECO:0000256" key="4">
    <source>
        <dbReference type="ARBA" id="ARBA00022989"/>
    </source>
</evidence>
<keyword evidence="2" id="KW-1003">Cell membrane</keyword>
<organism evidence="9">
    <name type="scientific">Hanusia phi</name>
    <dbReference type="NCBI Taxonomy" id="3032"/>
    <lineage>
        <taxon>Eukaryota</taxon>
        <taxon>Cryptophyceae</taxon>
        <taxon>Pyrenomonadales</taxon>
        <taxon>Geminigeraceae</taxon>
        <taxon>Hanusia</taxon>
    </lineage>
</organism>
<evidence type="ECO:0000256" key="2">
    <source>
        <dbReference type="ARBA" id="ARBA00022475"/>
    </source>
</evidence>
<proteinExistence type="inferred from homology"/>
<evidence type="ECO:0008006" key="10">
    <source>
        <dbReference type="Google" id="ProtNLM"/>
    </source>
</evidence>
<dbReference type="Pfam" id="PF02537">
    <property type="entry name" value="CRCB"/>
    <property type="match status" value="1"/>
</dbReference>
<accession>A0A7S0HWA5</accession>
<gene>
    <name evidence="9" type="ORF">HPHI1048_LOCUS21223</name>
</gene>
<comment type="subcellular location">
    <subcellularLocation>
        <location evidence="1">Cell membrane</location>
        <topology evidence="1">Multi-pass membrane protein</topology>
    </subcellularLocation>
</comment>
<name>A0A7S0HWA5_9CRYP</name>
<evidence type="ECO:0000256" key="3">
    <source>
        <dbReference type="ARBA" id="ARBA00022692"/>
    </source>
</evidence>
<evidence type="ECO:0000256" key="5">
    <source>
        <dbReference type="ARBA" id="ARBA00023136"/>
    </source>
</evidence>
<evidence type="ECO:0000256" key="6">
    <source>
        <dbReference type="ARBA" id="ARBA00035120"/>
    </source>
</evidence>
<evidence type="ECO:0000256" key="7">
    <source>
        <dbReference type="ARBA" id="ARBA00035585"/>
    </source>
</evidence>
<feature type="chain" id="PRO_5030966931" description="Transmembrane protein 107" evidence="8">
    <location>
        <begin position="24"/>
        <end position="185"/>
    </location>
</feature>
<dbReference type="GO" id="GO:0005886">
    <property type="term" value="C:plasma membrane"/>
    <property type="evidence" value="ECO:0007669"/>
    <property type="project" value="UniProtKB-SubCell"/>
</dbReference>
<dbReference type="InterPro" id="IPR003691">
    <property type="entry name" value="FluC"/>
</dbReference>
<evidence type="ECO:0000313" key="9">
    <source>
        <dbReference type="EMBL" id="CAD8503894.1"/>
    </source>
</evidence>
<reference evidence="9" key="1">
    <citation type="submission" date="2021-01" db="EMBL/GenBank/DDBJ databases">
        <authorList>
            <person name="Corre E."/>
            <person name="Pelletier E."/>
            <person name="Niang G."/>
            <person name="Scheremetjew M."/>
            <person name="Finn R."/>
            <person name="Kale V."/>
            <person name="Holt S."/>
            <person name="Cochrane G."/>
            <person name="Meng A."/>
            <person name="Brown T."/>
            <person name="Cohen L."/>
        </authorList>
    </citation>
    <scope>NUCLEOTIDE SEQUENCE</scope>
    <source>
        <strain evidence="9">CCMP325</strain>
    </source>
</reference>
<sequence length="185" mass="20002">MRMAHGRMLLFAAVCLHVAPSAAIASVREDWKYSRWSLDPPHPKNSSCQHLEGESSQSKTLVLTALGGAIGASIRSRLKICSNDIFRQQPWKHILVHAFGALLLGILSHPVVPKETFALFVGALRTVSAIVTVDAYNCVASGNQLLACFYLCTSLPANLIMNHLGRSIASKLQRLASGLADLSDL</sequence>
<comment type="catalytic activity">
    <reaction evidence="7">
        <text>fluoride(in) = fluoride(out)</text>
        <dbReference type="Rhea" id="RHEA:76159"/>
        <dbReference type="ChEBI" id="CHEBI:17051"/>
    </reaction>
    <physiologicalReaction direction="left-to-right" evidence="7">
        <dbReference type="Rhea" id="RHEA:76160"/>
    </physiologicalReaction>
</comment>
<keyword evidence="3" id="KW-0812">Transmembrane</keyword>
<evidence type="ECO:0000256" key="8">
    <source>
        <dbReference type="SAM" id="SignalP"/>
    </source>
</evidence>
<evidence type="ECO:0000256" key="1">
    <source>
        <dbReference type="ARBA" id="ARBA00004651"/>
    </source>
</evidence>
<dbReference type="EMBL" id="HBEO01031311">
    <property type="protein sequence ID" value="CAD8503894.1"/>
    <property type="molecule type" value="Transcribed_RNA"/>
</dbReference>
<comment type="similarity">
    <text evidence="6">Belongs to the fluoride channel Fluc/FEX (TC 1.A.43) family.</text>
</comment>
<keyword evidence="8" id="KW-0732">Signal</keyword>
<feature type="signal peptide" evidence="8">
    <location>
        <begin position="1"/>
        <end position="23"/>
    </location>
</feature>
<protein>
    <recommendedName>
        <fullName evidence="10">Transmembrane protein 107</fullName>
    </recommendedName>
</protein>